<dbReference type="CTD" id="68918567"/>
<dbReference type="HOGENOM" id="CLU_2656682_0_0_1"/>
<name>B6IHI3_CAEBR</name>
<reference evidence="1 2" key="1">
    <citation type="journal article" date="2003" name="PLoS Biol.">
        <title>The genome sequence of Caenorhabditis briggsae: a platform for comparative genomics.</title>
        <authorList>
            <person name="Stein L.D."/>
            <person name="Bao Z."/>
            <person name="Blasiar D."/>
            <person name="Blumenthal T."/>
            <person name="Brent M.R."/>
            <person name="Chen N."/>
            <person name="Chinwalla A."/>
            <person name="Clarke L."/>
            <person name="Clee C."/>
            <person name="Coghlan A."/>
            <person name="Coulson A."/>
            <person name="D'Eustachio P."/>
            <person name="Fitch D.H."/>
            <person name="Fulton L.A."/>
            <person name="Fulton R.E."/>
            <person name="Griffiths-Jones S."/>
            <person name="Harris T.W."/>
            <person name="Hillier L.W."/>
            <person name="Kamath R."/>
            <person name="Kuwabara P.E."/>
            <person name="Mardis E.R."/>
            <person name="Marra M.A."/>
            <person name="Miner T.L."/>
            <person name="Minx P."/>
            <person name="Mullikin J.C."/>
            <person name="Plumb R.W."/>
            <person name="Rogers J."/>
            <person name="Schein J.E."/>
            <person name="Sohrmann M."/>
            <person name="Spieth J."/>
            <person name="Stajich J.E."/>
            <person name="Wei C."/>
            <person name="Willey D."/>
            <person name="Wilson R.K."/>
            <person name="Durbin R."/>
            <person name="Waterston R.H."/>
        </authorList>
    </citation>
    <scope>NUCLEOTIDE SEQUENCE [LARGE SCALE GENOMIC DNA]</scope>
    <source>
        <strain evidence="1 2">AF16</strain>
    </source>
</reference>
<evidence type="ECO:0000313" key="2">
    <source>
        <dbReference type="Proteomes" id="UP000008549"/>
    </source>
</evidence>
<sequence length="76" mass="8936">MIRIRIRRGGAYGHIRKSVDFEFLEAPPALRGAHRSFIAPLIPSTIHRTLLSFFDDTVWHLKEYNKFKPEFLFPIP</sequence>
<dbReference type="GeneID" id="68918567"/>
<dbReference type="InParanoid" id="B6IHI3"/>
<dbReference type="KEGG" id="cbr:CBG_27108"/>
<protein>
    <submittedName>
        <fullName evidence="1">Protein CBG27108</fullName>
    </submittedName>
</protein>
<reference evidence="1 2" key="2">
    <citation type="journal article" date="2011" name="PLoS Genet.">
        <title>Caenorhabditis briggsae recombinant inbred line genotypes reveal inter-strain incompatibility and the evolution of recombination.</title>
        <authorList>
            <person name="Ross J.A."/>
            <person name="Koboldt D.C."/>
            <person name="Staisch J.E."/>
            <person name="Chamberlin H.M."/>
            <person name="Gupta B.P."/>
            <person name="Miller R.D."/>
            <person name="Baird S.E."/>
            <person name="Haag E.S."/>
        </authorList>
    </citation>
    <scope>NUCLEOTIDE SEQUENCE [LARGE SCALE GENOMIC DNA]</scope>
    <source>
        <strain evidence="1 2">AF16</strain>
    </source>
</reference>
<keyword evidence="2" id="KW-1185">Reference proteome</keyword>
<dbReference type="AlphaFoldDB" id="B6IHI3"/>
<dbReference type="Proteomes" id="UP000008549">
    <property type="component" value="Unassembled WGS sequence"/>
</dbReference>
<evidence type="ECO:0000313" key="1">
    <source>
        <dbReference type="EMBL" id="CAR99363.1"/>
    </source>
</evidence>
<dbReference type="EMBL" id="HE600954">
    <property type="protein sequence ID" value="CAR99363.1"/>
    <property type="molecule type" value="Genomic_DNA"/>
</dbReference>
<accession>B6IHI3</accession>
<gene>
    <name evidence="1" type="ORF">CBG27108</name>
    <name evidence="1" type="ORF">CBG_27108</name>
</gene>
<organism evidence="1 2">
    <name type="scientific">Caenorhabditis briggsae</name>
    <dbReference type="NCBI Taxonomy" id="6238"/>
    <lineage>
        <taxon>Eukaryota</taxon>
        <taxon>Metazoa</taxon>
        <taxon>Ecdysozoa</taxon>
        <taxon>Nematoda</taxon>
        <taxon>Chromadorea</taxon>
        <taxon>Rhabditida</taxon>
        <taxon>Rhabditina</taxon>
        <taxon>Rhabditomorpha</taxon>
        <taxon>Rhabditoidea</taxon>
        <taxon>Rhabditidae</taxon>
        <taxon>Peloderinae</taxon>
        <taxon>Caenorhabditis</taxon>
    </lineage>
</organism>
<proteinExistence type="predicted"/>
<dbReference type="RefSeq" id="XP_045098926.1">
    <property type="nucleotide sequence ID" value="XM_045237705.1"/>
</dbReference>